<dbReference type="InterPro" id="IPR020904">
    <property type="entry name" value="Sc_DH/Rdtase_CS"/>
</dbReference>
<comment type="subcellular location">
    <subcellularLocation>
        <location evidence="1">Endoplasmic reticulum</location>
    </subcellularLocation>
</comment>
<evidence type="ECO:0000256" key="3">
    <source>
        <dbReference type="RuleBase" id="RU000363"/>
    </source>
</evidence>
<reference evidence="5" key="1">
    <citation type="journal article" date="2015" name="Proc. Natl. Acad. Sci. U.S.A.">
        <title>Genome sequence of the Asian Tiger mosquito, Aedes albopictus, reveals insights into its biology, genetics, and evolution.</title>
        <authorList>
            <person name="Chen X.G."/>
            <person name="Jiang X."/>
            <person name="Gu J."/>
            <person name="Xu M."/>
            <person name="Wu Y."/>
            <person name="Deng Y."/>
            <person name="Zhang C."/>
            <person name="Bonizzoni M."/>
            <person name="Dermauw W."/>
            <person name="Vontas J."/>
            <person name="Armbruster P."/>
            <person name="Huang X."/>
            <person name="Yang Y."/>
            <person name="Zhang H."/>
            <person name="He W."/>
            <person name="Peng H."/>
            <person name="Liu Y."/>
            <person name="Wu K."/>
            <person name="Chen J."/>
            <person name="Lirakis M."/>
            <person name="Topalis P."/>
            <person name="Van Leeuwen T."/>
            <person name="Hall A.B."/>
            <person name="Jiang X."/>
            <person name="Thorpe C."/>
            <person name="Mueller R.L."/>
            <person name="Sun C."/>
            <person name="Waterhouse R.M."/>
            <person name="Yan G."/>
            <person name="Tu Z.J."/>
            <person name="Fang X."/>
            <person name="James A.A."/>
        </authorList>
    </citation>
    <scope>NUCLEOTIDE SEQUENCE [LARGE SCALE GENOMIC DNA]</scope>
    <source>
        <strain evidence="5">Foshan</strain>
    </source>
</reference>
<evidence type="ECO:0000256" key="2">
    <source>
        <dbReference type="ARBA" id="ARBA00023002"/>
    </source>
</evidence>
<evidence type="ECO:0000313" key="4">
    <source>
        <dbReference type="EnsemblMetazoa" id="AALFPA23_022388.P33257"/>
    </source>
</evidence>
<reference evidence="4" key="2">
    <citation type="submission" date="2025-05" db="UniProtKB">
        <authorList>
            <consortium name="EnsemblMetazoa"/>
        </authorList>
    </citation>
    <scope>IDENTIFICATION</scope>
    <source>
        <strain evidence="4">Foshan</strain>
    </source>
</reference>
<dbReference type="PRINTS" id="PR00081">
    <property type="entry name" value="GDHRDH"/>
</dbReference>
<dbReference type="InterPro" id="IPR036291">
    <property type="entry name" value="NAD(P)-bd_dom_sf"/>
</dbReference>
<evidence type="ECO:0000313" key="5">
    <source>
        <dbReference type="Proteomes" id="UP000069940"/>
    </source>
</evidence>
<dbReference type="PANTHER" id="PTHR43899">
    <property type="entry name" value="RH59310P"/>
    <property type="match status" value="1"/>
</dbReference>
<keyword evidence="2" id="KW-0560">Oxidoreductase</keyword>
<dbReference type="Proteomes" id="UP000069940">
    <property type="component" value="Unassembled WGS sequence"/>
</dbReference>
<dbReference type="InterPro" id="IPR051019">
    <property type="entry name" value="VLCFA-Steroid_DH"/>
</dbReference>
<dbReference type="GeneID" id="109429930"/>
<proteinExistence type="inferred from homology"/>
<dbReference type="EnsemblMetazoa" id="AALFPA23_022388.R33257">
    <property type="protein sequence ID" value="AALFPA23_022388.P33257"/>
    <property type="gene ID" value="AALFPA23_022388"/>
</dbReference>
<comment type="similarity">
    <text evidence="3">Belongs to the short-chain dehydrogenases/reductases (SDR) family.</text>
</comment>
<dbReference type="SUPFAM" id="SSF51735">
    <property type="entry name" value="NAD(P)-binding Rossmann-fold domains"/>
    <property type="match status" value="1"/>
</dbReference>
<dbReference type="InterPro" id="IPR002347">
    <property type="entry name" value="SDR_fam"/>
</dbReference>
<sequence length="303" mass="34512">MEVLLYVGAVALLLWSYDTFKSLVELCWGLWKERTEGVDFVRRYGKWAVITGGSQGIGQQYARFFARKGLNVAIIALADENLEQTTKEIREKYGVQVKPIPMDFAKGFENYKFIEEKLAGMEIGVLVNNVGIVQEVTYFDVISIESHQRLLNINMNAAVLMSRIVLPKMKQRGRGLVINMSSAYGLQPMPMTLMYGASKAFMLSFSQAMQEELRPFGVECQTVTPCFVRTQLTEEFGNTMLTRLIYTNVDCFGKFLTMTVGKTKRTTGYWMHALMVTGFKLIPADVESRLHHHMVKYILSKMK</sequence>
<dbReference type="PRINTS" id="PR00080">
    <property type="entry name" value="SDRFAMILY"/>
</dbReference>
<dbReference type="PIRSF" id="PIRSF000126">
    <property type="entry name" value="11-beta-HSD1"/>
    <property type="match status" value="1"/>
</dbReference>
<dbReference type="Gene3D" id="3.40.50.720">
    <property type="entry name" value="NAD(P)-binding Rossmann-like Domain"/>
    <property type="match status" value="1"/>
</dbReference>
<dbReference type="CDD" id="cd05356">
    <property type="entry name" value="17beta-HSD1_like_SDR_c"/>
    <property type="match status" value="1"/>
</dbReference>
<dbReference type="Pfam" id="PF00106">
    <property type="entry name" value="adh_short"/>
    <property type="match status" value="1"/>
</dbReference>
<name>A0ABM1ZX20_AEDAL</name>
<keyword evidence="5" id="KW-1185">Reference proteome</keyword>
<dbReference type="PANTHER" id="PTHR43899:SF9">
    <property type="entry name" value="MIP25013P-RELATED"/>
    <property type="match status" value="1"/>
</dbReference>
<dbReference type="PROSITE" id="PS00061">
    <property type="entry name" value="ADH_SHORT"/>
    <property type="match status" value="1"/>
</dbReference>
<protein>
    <submittedName>
        <fullName evidence="4">Uncharacterized protein</fullName>
    </submittedName>
</protein>
<accession>A0ABM1ZX20</accession>
<evidence type="ECO:0000256" key="1">
    <source>
        <dbReference type="ARBA" id="ARBA00004240"/>
    </source>
</evidence>
<organism evidence="4 5">
    <name type="scientific">Aedes albopictus</name>
    <name type="common">Asian tiger mosquito</name>
    <name type="synonym">Stegomyia albopicta</name>
    <dbReference type="NCBI Taxonomy" id="7160"/>
    <lineage>
        <taxon>Eukaryota</taxon>
        <taxon>Metazoa</taxon>
        <taxon>Ecdysozoa</taxon>
        <taxon>Arthropoda</taxon>
        <taxon>Hexapoda</taxon>
        <taxon>Insecta</taxon>
        <taxon>Pterygota</taxon>
        <taxon>Neoptera</taxon>
        <taxon>Endopterygota</taxon>
        <taxon>Diptera</taxon>
        <taxon>Nematocera</taxon>
        <taxon>Culicoidea</taxon>
        <taxon>Culicidae</taxon>
        <taxon>Culicinae</taxon>
        <taxon>Aedini</taxon>
        <taxon>Aedes</taxon>
        <taxon>Stegomyia</taxon>
    </lineage>
</organism>
<dbReference type="RefSeq" id="XP_029719820.2">
    <property type="nucleotide sequence ID" value="XM_029863960.2"/>
</dbReference>